<keyword evidence="6" id="KW-1185">Reference proteome</keyword>
<keyword evidence="1" id="KW-1133">Transmembrane helix</keyword>
<dbReference type="AlphaFoldDB" id="A0A6P1ZAE9"/>
<feature type="domain" description="DUF1468" evidence="2">
    <location>
        <begin position="1"/>
        <end position="136"/>
    </location>
</feature>
<feature type="transmembrane region" description="Helical" evidence="1">
    <location>
        <begin position="113"/>
        <end position="135"/>
    </location>
</feature>
<organism evidence="4 5">
    <name type="scientific">Oceanidesulfovibrio marinus</name>
    <dbReference type="NCBI Taxonomy" id="370038"/>
    <lineage>
        <taxon>Bacteria</taxon>
        <taxon>Pseudomonadati</taxon>
        <taxon>Thermodesulfobacteriota</taxon>
        <taxon>Desulfovibrionia</taxon>
        <taxon>Desulfovibrionales</taxon>
        <taxon>Desulfovibrionaceae</taxon>
        <taxon>Oceanidesulfovibrio</taxon>
    </lineage>
</organism>
<sequence length="142" mass="15597">MGIAVLVLCGVLFADTFTFRKTEWELLSMAFWPRLLLLILAGLAIYLIAKGNLEPGKQAEPLAKKAFLAAAGGFAYVLLLKPVGFLILTPIFIWVFSYWISRRDWPWRLLESGITAVVGTLAIYGLFVLGLKLILPSGLLGG</sequence>
<dbReference type="Proteomes" id="UP000503251">
    <property type="component" value="Chromosome"/>
</dbReference>
<reference evidence="3 6" key="2">
    <citation type="submission" date="2019-04" db="EMBL/GenBank/DDBJ databases">
        <title>Isolation and culture of sulfate reducing bacteria from the cold seep of the South China Sea.</title>
        <authorList>
            <person name="Sun C."/>
            <person name="Liu R."/>
        </authorList>
    </citation>
    <scope>NUCLEOTIDE SEQUENCE [LARGE SCALE GENOMIC DNA]</scope>
    <source>
        <strain evidence="3 6">CS1</strain>
    </source>
</reference>
<gene>
    <name evidence="4" type="ORF">DQK91_20500</name>
    <name evidence="3" type="ORF">E8L03_03265</name>
</gene>
<dbReference type="RefSeq" id="WP_144307281.1">
    <property type="nucleotide sequence ID" value="NZ_CP039543.1"/>
</dbReference>
<proteinExistence type="predicted"/>
<feature type="transmembrane region" description="Helical" evidence="1">
    <location>
        <begin position="30"/>
        <end position="49"/>
    </location>
</feature>
<evidence type="ECO:0000313" key="6">
    <source>
        <dbReference type="Proteomes" id="UP000503251"/>
    </source>
</evidence>
<evidence type="ECO:0000313" key="4">
    <source>
        <dbReference type="EMBL" id="TVM30616.1"/>
    </source>
</evidence>
<name>A0A6P1ZAE9_9BACT</name>
<reference evidence="4 5" key="1">
    <citation type="submission" date="2018-06" db="EMBL/GenBank/DDBJ databases">
        <title>Complete genome of Desulfovibrio marinus P48SEP.</title>
        <authorList>
            <person name="Crispim J.S."/>
            <person name="Vidigal P.M.P."/>
            <person name="Silva L.C.F."/>
            <person name="Araujo L.C."/>
            <person name="Laguardia C.N."/>
            <person name="Dias R.S."/>
            <person name="Sousa M.P."/>
            <person name="Paula S.O."/>
            <person name="Silva C."/>
        </authorList>
    </citation>
    <scope>NUCLEOTIDE SEQUENCE [LARGE SCALE GENOMIC DNA]</scope>
    <source>
        <strain evidence="4 5">P48SEP</strain>
    </source>
</reference>
<dbReference type="EMBL" id="CP039543">
    <property type="protein sequence ID" value="QJT08006.1"/>
    <property type="molecule type" value="Genomic_DNA"/>
</dbReference>
<keyword evidence="1" id="KW-0472">Membrane</keyword>
<dbReference type="Proteomes" id="UP000434052">
    <property type="component" value="Unassembled WGS sequence"/>
</dbReference>
<dbReference type="Pfam" id="PF07331">
    <property type="entry name" value="TctB"/>
    <property type="match status" value="1"/>
</dbReference>
<evidence type="ECO:0000259" key="2">
    <source>
        <dbReference type="Pfam" id="PF07331"/>
    </source>
</evidence>
<evidence type="ECO:0000313" key="5">
    <source>
        <dbReference type="Proteomes" id="UP000434052"/>
    </source>
</evidence>
<dbReference type="InterPro" id="IPR009936">
    <property type="entry name" value="DUF1468"/>
</dbReference>
<feature type="transmembrane region" description="Helical" evidence="1">
    <location>
        <begin position="85"/>
        <end position="101"/>
    </location>
</feature>
<protein>
    <submittedName>
        <fullName evidence="3">Tripartite tricarboxylate transporter TctB family protein</fullName>
    </submittedName>
</protein>
<evidence type="ECO:0000256" key="1">
    <source>
        <dbReference type="SAM" id="Phobius"/>
    </source>
</evidence>
<evidence type="ECO:0000313" key="3">
    <source>
        <dbReference type="EMBL" id="QJT08006.1"/>
    </source>
</evidence>
<accession>A0A6P1ZAE9</accession>
<keyword evidence="1" id="KW-0812">Transmembrane</keyword>
<dbReference type="EMBL" id="QMIF01000021">
    <property type="protein sequence ID" value="TVM30616.1"/>
    <property type="molecule type" value="Genomic_DNA"/>
</dbReference>